<evidence type="ECO:0000313" key="2">
    <source>
        <dbReference type="EMBL" id="WXB15420.1"/>
    </source>
</evidence>
<reference evidence="2 3" key="1">
    <citation type="submission" date="2021-12" db="EMBL/GenBank/DDBJ databases">
        <title>Discovery of the Pendulisporaceae a myxobacterial family with distinct sporulation behavior and unique specialized metabolism.</title>
        <authorList>
            <person name="Garcia R."/>
            <person name="Popoff A."/>
            <person name="Bader C.D."/>
            <person name="Loehr J."/>
            <person name="Walesch S."/>
            <person name="Walt C."/>
            <person name="Boldt J."/>
            <person name="Bunk B."/>
            <person name="Haeckl F.J.F.P.J."/>
            <person name="Gunesch A.P."/>
            <person name="Birkelbach J."/>
            <person name="Nuebel U."/>
            <person name="Pietschmann T."/>
            <person name="Bach T."/>
            <person name="Mueller R."/>
        </authorList>
    </citation>
    <scope>NUCLEOTIDE SEQUENCE [LARGE SCALE GENOMIC DNA]</scope>
    <source>
        <strain evidence="2 3">MSr11954</strain>
    </source>
</reference>
<dbReference type="EMBL" id="CP089984">
    <property type="protein sequence ID" value="WXB15420.1"/>
    <property type="molecule type" value="Genomic_DNA"/>
</dbReference>
<organism evidence="2 3">
    <name type="scientific">Pendulispora albinea</name>
    <dbReference type="NCBI Taxonomy" id="2741071"/>
    <lineage>
        <taxon>Bacteria</taxon>
        <taxon>Pseudomonadati</taxon>
        <taxon>Myxococcota</taxon>
        <taxon>Myxococcia</taxon>
        <taxon>Myxococcales</taxon>
        <taxon>Sorangiineae</taxon>
        <taxon>Pendulisporaceae</taxon>
        <taxon>Pendulispora</taxon>
    </lineage>
</organism>
<name>A0ABZ2M228_9BACT</name>
<dbReference type="RefSeq" id="WP_394825046.1">
    <property type="nucleotide sequence ID" value="NZ_CP089984.1"/>
</dbReference>
<dbReference type="Proteomes" id="UP001370348">
    <property type="component" value="Chromosome"/>
</dbReference>
<feature type="signal peptide" evidence="1">
    <location>
        <begin position="1"/>
        <end position="23"/>
    </location>
</feature>
<protein>
    <recommendedName>
        <fullName evidence="4">Lipoprotein</fullName>
    </recommendedName>
</protein>
<keyword evidence="1" id="KW-0732">Signal</keyword>
<accession>A0ABZ2M228</accession>
<keyword evidence="3" id="KW-1185">Reference proteome</keyword>
<feature type="chain" id="PRO_5045624500" description="Lipoprotein" evidence="1">
    <location>
        <begin position="24"/>
        <end position="142"/>
    </location>
</feature>
<gene>
    <name evidence="2" type="ORF">LZC94_47315</name>
</gene>
<sequence>MGRLGLGIVACALALGGCAPAFGARFPERHTARAAVLTLAEAVKVADHTCADLARELQSLELARTCDDGYGVARSALLLAEASVDAWDAGQQQRTLCAAGKAAVALRNVTDAVVRSGGKIPNVVEDALRVSASLGRLCHAGT</sequence>
<evidence type="ECO:0008006" key="4">
    <source>
        <dbReference type="Google" id="ProtNLM"/>
    </source>
</evidence>
<evidence type="ECO:0000313" key="3">
    <source>
        <dbReference type="Proteomes" id="UP001370348"/>
    </source>
</evidence>
<dbReference type="PROSITE" id="PS51257">
    <property type="entry name" value="PROKAR_LIPOPROTEIN"/>
    <property type="match status" value="1"/>
</dbReference>
<evidence type="ECO:0000256" key="1">
    <source>
        <dbReference type="SAM" id="SignalP"/>
    </source>
</evidence>
<proteinExistence type="predicted"/>